<feature type="domain" description="STAS" evidence="6">
    <location>
        <begin position="459"/>
        <end position="572"/>
    </location>
</feature>
<dbReference type="RefSeq" id="WP_304374348.1">
    <property type="nucleotide sequence ID" value="NZ_JAUOZU010000001.1"/>
</dbReference>
<dbReference type="PANTHER" id="PTHR11814">
    <property type="entry name" value="SULFATE TRANSPORTER"/>
    <property type="match status" value="1"/>
</dbReference>
<dbReference type="InterPro" id="IPR002645">
    <property type="entry name" value="STAS_dom"/>
</dbReference>
<feature type="transmembrane region" description="Helical" evidence="5">
    <location>
        <begin position="249"/>
        <end position="267"/>
    </location>
</feature>
<evidence type="ECO:0000313" key="7">
    <source>
        <dbReference type="EMBL" id="MDO6962505.1"/>
    </source>
</evidence>
<gene>
    <name evidence="7" type="primary">sulP</name>
    <name evidence="7" type="ORF">Q4481_00975</name>
</gene>
<comment type="caution">
    <text evidence="7">The sequence shown here is derived from an EMBL/GenBank/DDBJ whole genome shotgun (WGS) entry which is preliminary data.</text>
</comment>
<keyword evidence="2 5" id="KW-0812">Transmembrane</keyword>
<feature type="transmembrane region" description="Helical" evidence="5">
    <location>
        <begin position="405"/>
        <end position="433"/>
    </location>
</feature>
<dbReference type="InterPro" id="IPR011547">
    <property type="entry name" value="SLC26A/SulP_dom"/>
</dbReference>
<dbReference type="Gene3D" id="3.30.750.24">
    <property type="entry name" value="STAS domain"/>
    <property type="match status" value="1"/>
</dbReference>
<dbReference type="EMBL" id="JAUOZU010000001">
    <property type="protein sequence ID" value="MDO6962505.1"/>
    <property type="molecule type" value="Genomic_DNA"/>
</dbReference>
<keyword evidence="4 5" id="KW-0472">Membrane</keyword>
<evidence type="ECO:0000256" key="4">
    <source>
        <dbReference type="ARBA" id="ARBA00023136"/>
    </source>
</evidence>
<dbReference type="Pfam" id="PF00916">
    <property type="entry name" value="Sulfate_transp"/>
    <property type="match status" value="1"/>
</dbReference>
<evidence type="ECO:0000256" key="3">
    <source>
        <dbReference type="ARBA" id="ARBA00022989"/>
    </source>
</evidence>
<reference evidence="7" key="2">
    <citation type="submission" date="2023-07" db="EMBL/GenBank/DDBJ databases">
        <authorList>
            <person name="Shen H."/>
        </authorList>
    </citation>
    <scope>NUCLEOTIDE SEQUENCE</scope>
    <source>
        <strain evidence="7">TNR-22</strain>
    </source>
</reference>
<feature type="transmembrane region" description="Helical" evidence="5">
    <location>
        <begin position="181"/>
        <end position="202"/>
    </location>
</feature>
<dbReference type="NCBIfam" id="TIGR00815">
    <property type="entry name" value="sulP"/>
    <property type="match status" value="1"/>
</dbReference>
<protein>
    <submittedName>
        <fullName evidence="7">Sulfate permease</fullName>
    </submittedName>
</protein>
<feature type="transmembrane region" description="Helical" evidence="5">
    <location>
        <begin position="222"/>
        <end position="242"/>
    </location>
</feature>
<feature type="transmembrane region" description="Helical" evidence="5">
    <location>
        <begin position="63"/>
        <end position="89"/>
    </location>
</feature>
<feature type="transmembrane region" description="Helical" evidence="5">
    <location>
        <begin position="31"/>
        <end position="51"/>
    </location>
</feature>
<sequence length="594" mass="62964">MTVLSTTGLARYFPVLDWGRRYNRRLLTSDMIAAVIGTLMLIPQSLAYALLAGMPPETGLYASILPLLIYAIFGTSGPLAVGPVAVVSLMTASAAGQMAATGGMDHVSAAIALAFLSGIFLVAVGIFRLGFLANFLSHPVTSGFVSASGILIAAGQVKYLLGIKASGDTFLGIVESLLAHIGETSLVTLAIGASATIFLQWARKGLKPALVRLGIATGLAGNLARAAPVVAMGLTTLLAWGLDLEKMGVWLVGTVPQGLPVFALPAFDLAHWLDLVRPAILISIIGFVSSVSVAQTLAAKKREKVVPDQELIALGAANIASSISGAFPVTGGFARSVVYYDAGAETPASGAFTALGIALATLTLTPLLYYLPQATLAATIIVSVITLIDFSVLKKAWSYSIADFAAVTLTIVATLVLGVEIGILAGVTLSILLHLYKGSRPHMAVVGRVPGTEHYRNVLRHKVETYPEILTLRVDDSLYFANARHLEESLSEMVADRPEVKDVILLCSAVNEIDLSALESLEEINRRLKDAGVRLHLSEVKGPVMDRLEKCSFLKEMTGQVFLTQHQAIASIRGVEKDAPDRSRAEEAPIEWYI</sequence>
<dbReference type="Proteomes" id="UP001174932">
    <property type="component" value="Unassembled WGS sequence"/>
</dbReference>
<dbReference type="InterPro" id="IPR036513">
    <property type="entry name" value="STAS_dom_sf"/>
</dbReference>
<keyword evidence="3 5" id="KW-1133">Transmembrane helix</keyword>
<comment type="subcellular location">
    <subcellularLocation>
        <location evidence="1">Membrane</location>
        <topology evidence="1">Multi-pass membrane protein</topology>
    </subcellularLocation>
</comment>
<evidence type="ECO:0000256" key="2">
    <source>
        <dbReference type="ARBA" id="ARBA00022692"/>
    </source>
</evidence>
<feature type="transmembrane region" description="Helical" evidence="5">
    <location>
        <begin position="376"/>
        <end position="393"/>
    </location>
</feature>
<evidence type="ECO:0000259" key="6">
    <source>
        <dbReference type="PROSITE" id="PS50801"/>
    </source>
</evidence>
<dbReference type="SUPFAM" id="SSF52091">
    <property type="entry name" value="SpoIIaa-like"/>
    <property type="match status" value="1"/>
</dbReference>
<dbReference type="InterPro" id="IPR001902">
    <property type="entry name" value="SLC26A/SulP_fam"/>
</dbReference>
<reference evidence="7" key="1">
    <citation type="journal article" date="2015" name="Int. J. Syst. Evol. Microbiol.">
        <title>Rhizobium alvei sp. nov., isolated from a freshwater river.</title>
        <authorList>
            <person name="Sheu S.Y."/>
            <person name="Huang H.W."/>
            <person name="Young C.C."/>
            <person name="Chen W.M."/>
        </authorList>
    </citation>
    <scope>NUCLEOTIDE SEQUENCE</scope>
    <source>
        <strain evidence="7">TNR-22</strain>
    </source>
</reference>
<feature type="transmembrane region" description="Helical" evidence="5">
    <location>
        <begin position="110"/>
        <end position="131"/>
    </location>
</feature>
<accession>A0ABT8YFN1</accession>
<feature type="transmembrane region" description="Helical" evidence="5">
    <location>
        <begin position="279"/>
        <end position="299"/>
    </location>
</feature>
<evidence type="ECO:0000256" key="1">
    <source>
        <dbReference type="ARBA" id="ARBA00004141"/>
    </source>
</evidence>
<feature type="transmembrane region" description="Helical" evidence="5">
    <location>
        <begin position="143"/>
        <end position="161"/>
    </location>
</feature>
<feature type="transmembrane region" description="Helical" evidence="5">
    <location>
        <begin position="350"/>
        <end position="369"/>
    </location>
</feature>
<dbReference type="CDD" id="cd07042">
    <property type="entry name" value="STAS_SulP_like_sulfate_transporter"/>
    <property type="match status" value="1"/>
</dbReference>
<evidence type="ECO:0000313" key="8">
    <source>
        <dbReference type="Proteomes" id="UP001174932"/>
    </source>
</evidence>
<name>A0ABT8YFN1_9HYPH</name>
<proteinExistence type="predicted"/>
<keyword evidence="8" id="KW-1185">Reference proteome</keyword>
<organism evidence="7 8">
    <name type="scientific">Rhizobium alvei</name>
    <dbReference type="NCBI Taxonomy" id="1132659"/>
    <lineage>
        <taxon>Bacteria</taxon>
        <taxon>Pseudomonadati</taxon>
        <taxon>Pseudomonadota</taxon>
        <taxon>Alphaproteobacteria</taxon>
        <taxon>Hyphomicrobiales</taxon>
        <taxon>Rhizobiaceae</taxon>
        <taxon>Rhizobium/Agrobacterium group</taxon>
        <taxon>Rhizobium</taxon>
    </lineage>
</organism>
<dbReference type="PROSITE" id="PS50801">
    <property type="entry name" value="STAS"/>
    <property type="match status" value="1"/>
</dbReference>
<feature type="transmembrane region" description="Helical" evidence="5">
    <location>
        <begin position="311"/>
        <end position="330"/>
    </location>
</feature>
<evidence type="ECO:0000256" key="5">
    <source>
        <dbReference type="SAM" id="Phobius"/>
    </source>
</evidence>
<dbReference type="Pfam" id="PF01740">
    <property type="entry name" value="STAS"/>
    <property type="match status" value="1"/>
</dbReference>